<evidence type="ECO:0000313" key="2">
    <source>
        <dbReference type="Proteomes" id="UP000233332"/>
    </source>
</evidence>
<dbReference type="Proteomes" id="UP000233332">
    <property type="component" value="Unassembled WGS sequence"/>
</dbReference>
<comment type="caution">
    <text evidence="1">The sequence shown here is derived from an EMBL/GenBank/DDBJ whole genome shotgun (WGS) entry which is preliminary data.</text>
</comment>
<protein>
    <submittedName>
        <fullName evidence="1">Uncharacterized protein</fullName>
    </submittedName>
</protein>
<proteinExistence type="predicted"/>
<name>A0A2N3L200_9PROT</name>
<sequence length="174" mass="18261">MALDPDLQNSIQAALQNVDDVSKTILARRDLSDVKPGDDVVTTAMVLEKELNAVLVAKSMTSPMAGSIEKSIAAISPGLGQLHISEAKMSAKTGQLNTSKKVSTEVSTAFSVLLKKTLTSLNTVDALIKLQSPSPSPSPSKSAAGDYRKAIMAELGTLKQSQTKVTLKPLTRAG</sequence>
<organism evidence="1 2">
    <name type="scientific">Thalassospira lohafexi</name>
    <dbReference type="NCBI Taxonomy" id="744227"/>
    <lineage>
        <taxon>Bacteria</taxon>
        <taxon>Pseudomonadati</taxon>
        <taxon>Pseudomonadota</taxon>
        <taxon>Alphaproteobacteria</taxon>
        <taxon>Rhodospirillales</taxon>
        <taxon>Thalassospiraceae</taxon>
        <taxon>Thalassospira</taxon>
    </lineage>
</organism>
<accession>A0A2N3L200</accession>
<dbReference type="EMBL" id="NXGX01000009">
    <property type="protein sequence ID" value="PKR56831.1"/>
    <property type="molecule type" value="Genomic_DNA"/>
</dbReference>
<reference evidence="1 2" key="1">
    <citation type="submission" date="2017-09" db="EMBL/GenBank/DDBJ databases">
        <title>Biodiversity and function of Thalassospira species in the particle-attached aromatic-hydrocarbon-degrading consortia from the surface seawater of the China South Sea.</title>
        <authorList>
            <person name="Dong C."/>
            <person name="Lai Q."/>
            <person name="Shao Z."/>
        </authorList>
    </citation>
    <scope>NUCLEOTIDE SEQUENCE [LARGE SCALE GENOMIC DNA]</scope>
    <source>
        <strain evidence="1 2">139Z-12</strain>
    </source>
</reference>
<dbReference type="RefSeq" id="WP_101304635.1">
    <property type="nucleotide sequence ID" value="NZ_NXGX01000009.1"/>
</dbReference>
<keyword evidence="2" id="KW-1185">Reference proteome</keyword>
<dbReference type="AlphaFoldDB" id="A0A2N3L200"/>
<evidence type="ECO:0000313" key="1">
    <source>
        <dbReference type="EMBL" id="PKR56831.1"/>
    </source>
</evidence>
<gene>
    <name evidence="1" type="ORF">COO92_19520</name>
</gene>